<dbReference type="FunFam" id="1.10.510.10:FF:000571">
    <property type="entry name" value="Maternal embryonic leucine zipper kinase"/>
    <property type="match status" value="1"/>
</dbReference>
<dbReference type="SUPFAM" id="SSF56112">
    <property type="entry name" value="Protein kinase-like (PK-like)"/>
    <property type="match status" value="1"/>
</dbReference>
<dbReference type="GO" id="GO:0004674">
    <property type="term" value="F:protein serine/threonine kinase activity"/>
    <property type="evidence" value="ECO:0007669"/>
    <property type="project" value="UniProtKB-EC"/>
</dbReference>
<dbReference type="InterPro" id="IPR011009">
    <property type="entry name" value="Kinase-like_dom_sf"/>
</dbReference>
<keyword evidence="2" id="KW-0808">Transferase</keyword>
<dbReference type="InterPro" id="IPR008271">
    <property type="entry name" value="Ser/Thr_kinase_AS"/>
</dbReference>
<feature type="domain" description="Protein kinase" evidence="7">
    <location>
        <begin position="8"/>
        <end position="267"/>
    </location>
</feature>
<keyword evidence="4" id="KW-0418">Kinase</keyword>
<feature type="region of interest" description="Disordered" evidence="6">
    <location>
        <begin position="314"/>
        <end position="344"/>
    </location>
</feature>
<dbReference type="GO" id="GO:0000045">
    <property type="term" value="P:autophagosome assembly"/>
    <property type="evidence" value="ECO:0007669"/>
    <property type="project" value="TreeGrafter"/>
</dbReference>
<keyword evidence="3" id="KW-0547">Nucleotide-binding</keyword>
<evidence type="ECO:0000313" key="9">
    <source>
        <dbReference type="Proteomes" id="UP000750522"/>
    </source>
</evidence>
<dbReference type="AlphaFoldDB" id="A0A9P5G5U0"/>
<dbReference type="Proteomes" id="UP000750522">
    <property type="component" value="Unassembled WGS sequence"/>
</dbReference>
<accession>A0A9P5G5U0</accession>
<dbReference type="PANTHER" id="PTHR24348:SF22">
    <property type="entry name" value="NON-SPECIFIC SERINE_THREONINE PROTEIN KINASE"/>
    <property type="match status" value="1"/>
</dbReference>
<dbReference type="GO" id="GO:0000407">
    <property type="term" value="C:phagophore assembly site"/>
    <property type="evidence" value="ECO:0007669"/>
    <property type="project" value="TreeGrafter"/>
</dbReference>
<dbReference type="PROSITE" id="PS00108">
    <property type="entry name" value="PROTEIN_KINASE_ST"/>
    <property type="match status" value="1"/>
</dbReference>
<comment type="caution">
    <text evidence="8">The sequence shown here is derived from an EMBL/GenBank/DDBJ whole genome shotgun (WGS) entry which is preliminary data.</text>
</comment>
<dbReference type="InterPro" id="IPR045269">
    <property type="entry name" value="Atg1-like"/>
</dbReference>
<sequence>MSLLNNRYSILSTINEGSFGVVSLAKDIMNKDALVAVKCIHKPAKPTDIDEAKEEIAIHQRLGNSHPYIASLLDHFETEDDTYLVMDYYGRGDLYDALRNNIFDMDTTEFLFQLIAAVHFAHSKGVYHRDIKPENILLADDGTLKLADWGLATTIRDNTEFGVGSQRYMAPELFDMNLDSYDAEKADIWSIGICLINVLFARNPFEKATYSDKLFMDFAACREALYDIFPTLSSDGFNVMRHALAINPENRSLDNMVDELYNVESWIFDDYYEDEYEEKPLARMEDKPMEQTELSGWDRTLHFTPRTEESYLKPFALDSNFDDDEDDDEDAEEDEYDTFDDNDDDIFAFDSALDDREAADSLVRSIQSLSLSKHQQPNDYMFMTPQPAM</sequence>
<dbReference type="Pfam" id="PF00069">
    <property type="entry name" value="Pkinase"/>
    <property type="match status" value="1"/>
</dbReference>
<dbReference type="EC" id="2.7.11.1" evidence="1"/>
<dbReference type="PANTHER" id="PTHR24348">
    <property type="entry name" value="SERINE/THREONINE-PROTEIN KINASE UNC-51-RELATED"/>
    <property type="match status" value="1"/>
</dbReference>
<evidence type="ECO:0000313" key="8">
    <source>
        <dbReference type="EMBL" id="KAF5102202.1"/>
    </source>
</evidence>
<evidence type="ECO:0000256" key="1">
    <source>
        <dbReference type="ARBA" id="ARBA00012513"/>
    </source>
</evidence>
<dbReference type="GO" id="GO:0005829">
    <property type="term" value="C:cytosol"/>
    <property type="evidence" value="ECO:0007669"/>
    <property type="project" value="TreeGrafter"/>
</dbReference>
<dbReference type="GO" id="GO:0005524">
    <property type="term" value="F:ATP binding"/>
    <property type="evidence" value="ECO:0007669"/>
    <property type="project" value="UniProtKB-KW"/>
</dbReference>
<dbReference type="GO" id="GO:0005776">
    <property type="term" value="C:autophagosome"/>
    <property type="evidence" value="ECO:0007669"/>
    <property type="project" value="TreeGrafter"/>
</dbReference>
<evidence type="ECO:0000256" key="3">
    <source>
        <dbReference type="ARBA" id="ARBA00022741"/>
    </source>
</evidence>
<evidence type="ECO:0000259" key="7">
    <source>
        <dbReference type="PROSITE" id="PS50011"/>
    </source>
</evidence>
<name>A0A9P5G5U0_GEOCN</name>
<dbReference type="PROSITE" id="PS50011">
    <property type="entry name" value="PROTEIN_KINASE_DOM"/>
    <property type="match status" value="1"/>
</dbReference>
<dbReference type="InterPro" id="IPR000719">
    <property type="entry name" value="Prot_kinase_dom"/>
</dbReference>
<proteinExistence type="predicted"/>
<evidence type="ECO:0000256" key="4">
    <source>
        <dbReference type="ARBA" id="ARBA00022777"/>
    </source>
</evidence>
<reference evidence="8" key="1">
    <citation type="journal article" date="2020" name="Front. Microbiol.">
        <title>Phenotypic and Genetic Characterization of the Cheese Ripening Yeast Geotrichum candidum.</title>
        <authorList>
            <person name="Perkins V."/>
            <person name="Vignola S."/>
            <person name="Lessard M.H."/>
            <person name="Plante P.L."/>
            <person name="Corbeil J."/>
            <person name="Dugat-Bony E."/>
            <person name="Frenette M."/>
            <person name="Labrie S."/>
        </authorList>
    </citation>
    <scope>NUCLEOTIDE SEQUENCE</scope>
    <source>
        <strain evidence="8">LMA-70</strain>
    </source>
</reference>
<reference evidence="8" key="2">
    <citation type="submission" date="2020-01" db="EMBL/GenBank/DDBJ databases">
        <authorList>
            <person name="Perkins V."/>
            <person name="Lessard M.-H."/>
            <person name="Dugat-Bony E."/>
            <person name="Frenette M."/>
            <person name="Labrie S."/>
        </authorList>
    </citation>
    <scope>NUCLEOTIDE SEQUENCE</scope>
    <source>
        <strain evidence="8">LMA-70</strain>
    </source>
</reference>
<feature type="compositionally biased region" description="Acidic residues" evidence="6">
    <location>
        <begin position="320"/>
        <end position="344"/>
    </location>
</feature>
<evidence type="ECO:0000256" key="5">
    <source>
        <dbReference type="ARBA" id="ARBA00022840"/>
    </source>
</evidence>
<dbReference type="EMBL" id="QQZK01000031">
    <property type="protein sequence ID" value="KAF5102202.1"/>
    <property type="molecule type" value="Genomic_DNA"/>
</dbReference>
<protein>
    <recommendedName>
        <fullName evidence="1">non-specific serine/threonine protein kinase</fullName>
        <ecNumber evidence="1">2.7.11.1</ecNumber>
    </recommendedName>
</protein>
<organism evidence="8 9">
    <name type="scientific">Geotrichum candidum</name>
    <name type="common">Oospora lactis</name>
    <name type="synonym">Dipodascus geotrichum</name>
    <dbReference type="NCBI Taxonomy" id="1173061"/>
    <lineage>
        <taxon>Eukaryota</taxon>
        <taxon>Fungi</taxon>
        <taxon>Dikarya</taxon>
        <taxon>Ascomycota</taxon>
        <taxon>Saccharomycotina</taxon>
        <taxon>Dipodascomycetes</taxon>
        <taxon>Dipodascales</taxon>
        <taxon>Dipodascaceae</taxon>
        <taxon>Geotrichum</taxon>
    </lineage>
</organism>
<evidence type="ECO:0000256" key="2">
    <source>
        <dbReference type="ARBA" id="ARBA00022679"/>
    </source>
</evidence>
<evidence type="ECO:0000256" key="6">
    <source>
        <dbReference type="SAM" id="MobiDB-lite"/>
    </source>
</evidence>
<dbReference type="GO" id="GO:0010506">
    <property type="term" value="P:regulation of autophagy"/>
    <property type="evidence" value="ECO:0007669"/>
    <property type="project" value="InterPro"/>
</dbReference>
<dbReference type="GO" id="GO:0016020">
    <property type="term" value="C:membrane"/>
    <property type="evidence" value="ECO:0007669"/>
    <property type="project" value="TreeGrafter"/>
</dbReference>
<dbReference type="Gene3D" id="1.10.510.10">
    <property type="entry name" value="Transferase(Phosphotransferase) domain 1"/>
    <property type="match status" value="1"/>
</dbReference>
<gene>
    <name evidence="8" type="ORF">DV451_001923</name>
</gene>
<dbReference type="SMART" id="SM00220">
    <property type="entry name" value="S_TKc"/>
    <property type="match status" value="1"/>
</dbReference>
<keyword evidence="5" id="KW-0067">ATP-binding</keyword>